<dbReference type="EMBL" id="JBHTHZ010000003">
    <property type="protein sequence ID" value="MFD0793396.1"/>
    <property type="molecule type" value="Genomic_DNA"/>
</dbReference>
<reference evidence="2" key="1">
    <citation type="journal article" date="2019" name="Int. J. Syst. Evol. Microbiol.">
        <title>The Global Catalogue of Microorganisms (GCM) 10K type strain sequencing project: providing services to taxonomists for standard genome sequencing and annotation.</title>
        <authorList>
            <consortium name="The Broad Institute Genomics Platform"/>
            <consortium name="The Broad Institute Genome Sequencing Center for Infectious Disease"/>
            <person name="Wu L."/>
            <person name="Ma J."/>
        </authorList>
    </citation>
    <scope>NUCLEOTIDE SEQUENCE [LARGE SCALE GENOMIC DNA]</scope>
    <source>
        <strain evidence="2">CCUG 61484</strain>
    </source>
</reference>
<sequence length="534" mass="61176">MKSCLIIVILSCFFNWSYGQLPSEAIDSLIKFRVINAKERPALEKEVKYIRGTSRANYRIAILGGLENIILQKRFHVNPRTTGWSFSYRNEHLDKASQDSTNISLQQLLEKIKKSGLLSQRVYSYAQKGIESGDYVLNFQLIGSLTEMSSRLEWLAPSRLLPVAAQLHKYGIVSDSSFLRLKNDINNGKLESAFELNNYCKYDRVFDMAKYPDDPNVWLEQMHRDIASILPGLDFTDFSYTEIPDTSFSIPGVRFKVSLKCNGRIYKHISLPISNYKNPKGKISPEDIFTEDFYRIFNKILTDQQSPYRLHGIMFSYTMNSEDIRRCALIALKNEQGDVFMKDPVMSYMMVSMDDYDSNLTSTKIDSTMSGWKRMGLFAHLSETDFSKALGDAQAADPFSTSILLSNFPDVIYNLHDALNGGPQLAYINLLNHLAKITHGEFTPTKAIQIKKAHGIKLQYVSKGKIHSYTFPTTYGWMDVKFPAFMNNLSLENNLAGNFYQLKYDDAIIYLTKKQHEYALKNKLMEFASTTKKR</sequence>
<evidence type="ECO:0000313" key="1">
    <source>
        <dbReference type="EMBL" id="MFD0793396.1"/>
    </source>
</evidence>
<accession>A0ABW3ASA6</accession>
<keyword evidence="2" id="KW-1185">Reference proteome</keyword>
<dbReference type="Proteomes" id="UP001597010">
    <property type="component" value="Unassembled WGS sequence"/>
</dbReference>
<evidence type="ECO:0000313" key="2">
    <source>
        <dbReference type="Proteomes" id="UP001597010"/>
    </source>
</evidence>
<organism evidence="1 2">
    <name type="scientific">Mucilaginibacter litoreus</name>
    <dbReference type="NCBI Taxonomy" id="1048221"/>
    <lineage>
        <taxon>Bacteria</taxon>
        <taxon>Pseudomonadati</taxon>
        <taxon>Bacteroidota</taxon>
        <taxon>Sphingobacteriia</taxon>
        <taxon>Sphingobacteriales</taxon>
        <taxon>Sphingobacteriaceae</taxon>
        <taxon>Mucilaginibacter</taxon>
    </lineage>
</organism>
<name>A0ABW3ASA6_9SPHI</name>
<protein>
    <submittedName>
        <fullName evidence="1">Uncharacterized protein</fullName>
    </submittedName>
</protein>
<gene>
    <name evidence="1" type="ORF">ACFQZX_07185</name>
</gene>
<proteinExistence type="predicted"/>
<comment type="caution">
    <text evidence="1">The sequence shown here is derived from an EMBL/GenBank/DDBJ whole genome shotgun (WGS) entry which is preliminary data.</text>
</comment>
<dbReference type="RefSeq" id="WP_377113106.1">
    <property type="nucleotide sequence ID" value="NZ_JBHTHZ010000003.1"/>
</dbReference>